<name>A0A5N7BGG2_9EURO</name>
<evidence type="ECO:0000313" key="2">
    <source>
        <dbReference type="Proteomes" id="UP000326198"/>
    </source>
</evidence>
<keyword evidence="2" id="KW-1185">Reference proteome</keyword>
<proteinExistence type="predicted"/>
<accession>A0A5N7BGG2</accession>
<organism evidence="1 2">
    <name type="scientific">Aspergillus bertholletiae</name>
    <dbReference type="NCBI Taxonomy" id="1226010"/>
    <lineage>
        <taxon>Eukaryota</taxon>
        <taxon>Fungi</taxon>
        <taxon>Dikarya</taxon>
        <taxon>Ascomycota</taxon>
        <taxon>Pezizomycotina</taxon>
        <taxon>Eurotiomycetes</taxon>
        <taxon>Eurotiomycetidae</taxon>
        <taxon>Eurotiales</taxon>
        <taxon>Aspergillaceae</taxon>
        <taxon>Aspergillus</taxon>
        <taxon>Aspergillus subgen. Circumdati</taxon>
    </lineage>
</organism>
<dbReference type="EMBL" id="ML736176">
    <property type="protein sequence ID" value="KAE8380855.1"/>
    <property type="molecule type" value="Genomic_DNA"/>
</dbReference>
<dbReference type="Proteomes" id="UP000326198">
    <property type="component" value="Unassembled WGS sequence"/>
</dbReference>
<reference evidence="1 2" key="1">
    <citation type="submission" date="2019-04" db="EMBL/GenBank/DDBJ databases">
        <title>Friends and foes A comparative genomics studyof 23 Aspergillus species from section Flavi.</title>
        <authorList>
            <consortium name="DOE Joint Genome Institute"/>
            <person name="Kjaerbolling I."/>
            <person name="Vesth T."/>
            <person name="Frisvad J.C."/>
            <person name="Nybo J.L."/>
            <person name="Theobald S."/>
            <person name="Kildgaard S."/>
            <person name="Isbrandt T."/>
            <person name="Kuo A."/>
            <person name="Sato A."/>
            <person name="Lyhne E.K."/>
            <person name="Kogle M.E."/>
            <person name="Wiebenga A."/>
            <person name="Kun R.S."/>
            <person name="Lubbers R.J."/>
            <person name="Makela M.R."/>
            <person name="Barry K."/>
            <person name="Chovatia M."/>
            <person name="Clum A."/>
            <person name="Daum C."/>
            <person name="Haridas S."/>
            <person name="He G."/>
            <person name="LaButti K."/>
            <person name="Lipzen A."/>
            <person name="Mondo S."/>
            <person name="Riley R."/>
            <person name="Salamov A."/>
            <person name="Simmons B.A."/>
            <person name="Magnuson J.K."/>
            <person name="Henrissat B."/>
            <person name="Mortensen U.H."/>
            <person name="Larsen T.O."/>
            <person name="Devries R.P."/>
            <person name="Grigoriev I.V."/>
            <person name="Machida M."/>
            <person name="Baker S.E."/>
            <person name="Andersen M.R."/>
        </authorList>
    </citation>
    <scope>NUCLEOTIDE SEQUENCE [LARGE SCALE GENOMIC DNA]</scope>
    <source>
        <strain evidence="1 2">IBT 29228</strain>
    </source>
</reference>
<gene>
    <name evidence="1" type="ORF">BDV26DRAFT_289942</name>
</gene>
<dbReference type="AlphaFoldDB" id="A0A5N7BGG2"/>
<protein>
    <submittedName>
        <fullName evidence="1">Uncharacterized protein</fullName>
    </submittedName>
</protein>
<sequence>MARVAQITGGASGVDLAVCVSLAAPVWQIAVVDETLTREQHIAIELNGTYALVNVTVCENTG</sequence>
<evidence type="ECO:0000313" key="1">
    <source>
        <dbReference type="EMBL" id="KAE8380855.1"/>
    </source>
</evidence>